<proteinExistence type="predicted"/>
<gene>
    <name evidence="2" type="ORF">D3Y57_10350</name>
</gene>
<evidence type="ECO:0000256" key="1">
    <source>
        <dbReference type="SAM" id="MobiDB-lite"/>
    </source>
</evidence>
<dbReference type="Proteomes" id="UP000276254">
    <property type="component" value="Chromosome"/>
</dbReference>
<sequence>MDLSFTRRRKGAKVAGTPDLQSLLSAAAARQSASPTARAAASADHEARVVPQDDPRISLFAADRPQLGPSSSASFSEISDKPVNPRERS</sequence>
<feature type="compositionally biased region" description="Polar residues" evidence="1">
    <location>
        <begin position="68"/>
        <end position="77"/>
    </location>
</feature>
<dbReference type="AlphaFoldDB" id="A0A494TA35"/>
<accession>A0A494TA35</accession>
<keyword evidence="3" id="KW-1185">Reference proteome</keyword>
<dbReference type="RefSeq" id="WP_121152913.1">
    <property type="nucleotide sequence ID" value="NZ_CP032829.1"/>
</dbReference>
<organism evidence="2 3">
    <name type="scientific">Sphingomonas paeninsulae</name>
    <dbReference type="NCBI Taxonomy" id="2319844"/>
    <lineage>
        <taxon>Bacteria</taxon>
        <taxon>Pseudomonadati</taxon>
        <taxon>Pseudomonadota</taxon>
        <taxon>Alphaproteobacteria</taxon>
        <taxon>Sphingomonadales</taxon>
        <taxon>Sphingomonadaceae</taxon>
        <taxon>Sphingomonas</taxon>
    </lineage>
</organism>
<dbReference type="EMBL" id="CP032829">
    <property type="protein sequence ID" value="AYJ86289.1"/>
    <property type="molecule type" value="Genomic_DNA"/>
</dbReference>
<dbReference type="KEGG" id="spha:D3Y57_10350"/>
<reference evidence="2 3" key="1">
    <citation type="submission" date="2018-09" db="EMBL/GenBank/DDBJ databases">
        <title>Sphingomonas peninsula sp. nov., isolated from fildes peninsula, Antarctic soil.</title>
        <authorList>
            <person name="Yingchao G."/>
        </authorList>
    </citation>
    <scope>NUCLEOTIDE SEQUENCE [LARGE SCALE GENOMIC DNA]</scope>
    <source>
        <strain evidence="2 3">YZ-8</strain>
    </source>
</reference>
<feature type="compositionally biased region" description="Basic and acidic residues" evidence="1">
    <location>
        <begin position="78"/>
        <end position="89"/>
    </location>
</feature>
<evidence type="ECO:0000313" key="3">
    <source>
        <dbReference type="Proteomes" id="UP000276254"/>
    </source>
</evidence>
<feature type="compositionally biased region" description="Basic and acidic residues" evidence="1">
    <location>
        <begin position="43"/>
        <end position="56"/>
    </location>
</feature>
<feature type="region of interest" description="Disordered" evidence="1">
    <location>
        <begin position="35"/>
        <end position="89"/>
    </location>
</feature>
<protein>
    <submittedName>
        <fullName evidence="2">Uncharacterized protein</fullName>
    </submittedName>
</protein>
<name>A0A494TA35_SPHPE</name>
<evidence type="ECO:0000313" key="2">
    <source>
        <dbReference type="EMBL" id="AYJ86289.1"/>
    </source>
</evidence>